<dbReference type="Pfam" id="PF14529">
    <property type="entry name" value="Exo_endo_phos_2"/>
    <property type="match status" value="1"/>
</dbReference>
<keyword evidence="4" id="KW-1185">Reference proteome</keyword>
<keyword evidence="3" id="KW-0695">RNA-directed DNA polymerase</keyword>
<evidence type="ECO:0000259" key="1">
    <source>
        <dbReference type="Pfam" id="PF00078"/>
    </source>
</evidence>
<name>A0A226D254_FOLCA</name>
<dbReference type="InterPro" id="IPR043502">
    <property type="entry name" value="DNA/RNA_pol_sf"/>
</dbReference>
<keyword evidence="3" id="KW-0808">Transferase</keyword>
<protein>
    <submittedName>
        <fullName evidence="3">RNA-directed DNA polymerase from mobile element jockey</fullName>
    </submittedName>
</protein>
<dbReference type="OrthoDB" id="6628575at2759"/>
<dbReference type="EMBL" id="LNIX01000043">
    <property type="protein sequence ID" value="OXA38731.1"/>
    <property type="molecule type" value="Genomic_DNA"/>
</dbReference>
<keyword evidence="3" id="KW-0548">Nucleotidyltransferase</keyword>
<feature type="domain" description="Endonuclease/exonuclease/phosphatase" evidence="2">
    <location>
        <begin position="7"/>
        <end position="110"/>
    </location>
</feature>
<comment type="caution">
    <text evidence="3">The sequence shown here is derived from an EMBL/GenBank/DDBJ whole genome shotgun (WGS) entry which is preliminary data.</text>
</comment>
<sequence>MALFHETSSKYSNCIIMGDLNARIGKYNENNERQSKDTFINQRGRELIRILQTQDFSVLNGATQSDPLGEFTFSNKNGSSIVDLCLIKDSSHTVLDFDVLTDPSSSHSPILLKLNPSAQTKETQIPMIKWNEENKERFLNQLTQEMISVNNSIQDFTQALRISAELTGMQKYKTLSNKTQCHNPSWYDGECQKLKKATQYSMKKFRNAADNTIKSNWRNTYTNLRQKYKTIVIKKKTDFTNNLTHKLGNAKRPTEFFKALAYYRPKFRQQLTKIPTPTHFKSHFSDIFESKITIPESPSYLIRDEMLDRDFSRSDLDDAIKKLARNKAPGPDTIPNELWKSLEPHHREKLLICINHQWNEERLPENSSEIIIRPIYKKEDPMLPKNYRPISLVNTCLKLFTIMLSNRLNVWCRQNNIISDYQAAYKTGAGCPDHVFTLQSALQCNLKTKKSVVFACFIDLSSAFDSIKATCYGKSYRK</sequence>
<dbReference type="GO" id="GO:0003964">
    <property type="term" value="F:RNA-directed DNA polymerase activity"/>
    <property type="evidence" value="ECO:0007669"/>
    <property type="project" value="UniProtKB-KW"/>
</dbReference>
<feature type="domain" description="Reverse transcriptase" evidence="1">
    <location>
        <begin position="377"/>
        <end position="468"/>
    </location>
</feature>
<dbReference type="Pfam" id="PF00078">
    <property type="entry name" value="RVT_1"/>
    <property type="match status" value="1"/>
</dbReference>
<dbReference type="SUPFAM" id="SSF56672">
    <property type="entry name" value="DNA/RNA polymerases"/>
    <property type="match status" value="1"/>
</dbReference>
<evidence type="ECO:0000313" key="4">
    <source>
        <dbReference type="Proteomes" id="UP000198287"/>
    </source>
</evidence>
<dbReference type="AlphaFoldDB" id="A0A226D254"/>
<dbReference type="InterPro" id="IPR000477">
    <property type="entry name" value="RT_dom"/>
</dbReference>
<dbReference type="InterPro" id="IPR005135">
    <property type="entry name" value="Endo/exonuclease/phosphatase"/>
</dbReference>
<evidence type="ECO:0000313" key="3">
    <source>
        <dbReference type="EMBL" id="OXA38731.1"/>
    </source>
</evidence>
<organism evidence="3 4">
    <name type="scientific">Folsomia candida</name>
    <name type="common">Springtail</name>
    <dbReference type="NCBI Taxonomy" id="158441"/>
    <lineage>
        <taxon>Eukaryota</taxon>
        <taxon>Metazoa</taxon>
        <taxon>Ecdysozoa</taxon>
        <taxon>Arthropoda</taxon>
        <taxon>Hexapoda</taxon>
        <taxon>Collembola</taxon>
        <taxon>Entomobryomorpha</taxon>
        <taxon>Isotomoidea</taxon>
        <taxon>Isotomidae</taxon>
        <taxon>Proisotominae</taxon>
        <taxon>Folsomia</taxon>
    </lineage>
</organism>
<reference evidence="3 4" key="1">
    <citation type="submission" date="2015-12" db="EMBL/GenBank/DDBJ databases">
        <title>The genome of Folsomia candida.</title>
        <authorList>
            <person name="Faddeeva A."/>
            <person name="Derks M.F."/>
            <person name="Anvar Y."/>
            <person name="Smit S."/>
            <person name="Van Straalen N."/>
            <person name="Roelofs D."/>
        </authorList>
    </citation>
    <scope>NUCLEOTIDE SEQUENCE [LARGE SCALE GENOMIC DNA]</scope>
    <source>
        <strain evidence="3 4">VU population</strain>
        <tissue evidence="3">Whole body</tissue>
    </source>
</reference>
<evidence type="ECO:0000259" key="2">
    <source>
        <dbReference type="Pfam" id="PF14529"/>
    </source>
</evidence>
<dbReference type="SUPFAM" id="SSF56219">
    <property type="entry name" value="DNase I-like"/>
    <property type="match status" value="1"/>
</dbReference>
<dbReference type="PANTHER" id="PTHR19446">
    <property type="entry name" value="REVERSE TRANSCRIPTASES"/>
    <property type="match status" value="1"/>
</dbReference>
<dbReference type="InterPro" id="IPR036691">
    <property type="entry name" value="Endo/exonu/phosph_ase_sf"/>
</dbReference>
<gene>
    <name evidence="3" type="ORF">Fcan01_26405</name>
</gene>
<dbReference type="OMA" id="HATEMNC"/>
<dbReference type="Gene3D" id="3.60.10.10">
    <property type="entry name" value="Endonuclease/exonuclease/phosphatase"/>
    <property type="match status" value="1"/>
</dbReference>
<proteinExistence type="predicted"/>
<dbReference type="Proteomes" id="UP000198287">
    <property type="component" value="Unassembled WGS sequence"/>
</dbReference>
<dbReference type="STRING" id="158441.A0A226D254"/>
<accession>A0A226D254</accession>